<evidence type="ECO:0000313" key="7">
    <source>
        <dbReference type="EMBL" id="EKX88583.1"/>
    </source>
</evidence>
<dbReference type="eggNOG" id="COG1301">
    <property type="taxonomic scope" value="Bacteria"/>
</dbReference>
<comment type="caution">
    <text evidence="7">The sequence shown here is derived from an EMBL/GenBank/DDBJ whole genome shotgun (WGS) entry which is preliminary data.</text>
</comment>
<dbReference type="PATRIC" id="fig|1035195.3.peg.2021"/>
<evidence type="ECO:0000256" key="6">
    <source>
        <dbReference type="SAM" id="Phobius"/>
    </source>
</evidence>
<gene>
    <name evidence="7" type="ORF">HMPREF9997_02257</name>
</gene>
<dbReference type="SUPFAM" id="SSF118215">
    <property type="entry name" value="Proton glutamate symport protein"/>
    <property type="match status" value="1"/>
</dbReference>
<dbReference type="PRINTS" id="PR00173">
    <property type="entry name" value="EDTRNSPORT"/>
</dbReference>
<evidence type="ECO:0000256" key="1">
    <source>
        <dbReference type="ARBA" id="ARBA00004141"/>
    </source>
</evidence>
<feature type="transmembrane region" description="Helical" evidence="6">
    <location>
        <begin position="43"/>
        <end position="66"/>
    </location>
</feature>
<comment type="subcellular location">
    <subcellularLocation>
        <location evidence="1">Membrane</location>
        <topology evidence="1">Multi-pass membrane protein</topology>
    </subcellularLocation>
</comment>
<dbReference type="GO" id="GO:0005886">
    <property type="term" value="C:plasma membrane"/>
    <property type="evidence" value="ECO:0007669"/>
    <property type="project" value="TreeGrafter"/>
</dbReference>
<dbReference type="OrthoDB" id="9768885at2"/>
<protein>
    <submittedName>
        <fullName evidence="7">Transporter, dicarboxylate/amino acid:cation Na+/H+ symporter family protein</fullName>
    </submittedName>
</protein>
<feature type="transmembrane region" description="Helical" evidence="6">
    <location>
        <begin position="273"/>
        <end position="301"/>
    </location>
</feature>
<keyword evidence="3 6" id="KW-0812">Transmembrane</keyword>
<evidence type="ECO:0000256" key="3">
    <source>
        <dbReference type="ARBA" id="ARBA00022692"/>
    </source>
</evidence>
<evidence type="ECO:0000256" key="5">
    <source>
        <dbReference type="ARBA" id="ARBA00023136"/>
    </source>
</evidence>
<name>L1MBE3_9CORY</name>
<dbReference type="Proteomes" id="UP000010445">
    <property type="component" value="Unassembled WGS sequence"/>
</dbReference>
<dbReference type="Pfam" id="PF00375">
    <property type="entry name" value="SDF"/>
    <property type="match status" value="1"/>
</dbReference>
<sequence>MDLRRLSSSLLFRIVVAIISGIVCSLFFPDWLGRVFATFNGLFGNFLGFFIPVLIFALITPAIAGIGKGAGKWLAITTAIAYASTIFAGLMAYLSASALYPRLLAGQGMVAAADVEKGALSPYFKIDMEPPMGVMTALLLAFTIGVAMTAVRSDTLFAGVRDLERVVMHVITKFIIPLLPIFIFGMFLSMGMNGNLLQILSAFARVLVLAVVLTIVLLLIQFVIAGSIAGKNPFVALKNMLPAYVTALGTSSSAATIPVTYDCAKRNNVAPSVAGFTVPLCATTHLAGSMLKIGLFAFAITYMADIELTPGKAIGFIFMLGITMVAAPGVPGGAIMAAVGLLSSMLGFTNDQVGLMIAAYIAIDSFGTACNVTGDGAIALVVNKLAKGQISRAELVDVQSNRDDIIEE</sequence>
<dbReference type="RefSeq" id="WP_006061678.1">
    <property type="nucleotide sequence ID" value="NZ_KB290820.1"/>
</dbReference>
<dbReference type="EMBL" id="AMEM01000037">
    <property type="protein sequence ID" value="EKX88583.1"/>
    <property type="molecule type" value="Genomic_DNA"/>
</dbReference>
<dbReference type="PANTHER" id="PTHR42865:SF8">
    <property type="entry name" value="SERINE_THREONINE TRANSPORTER SSTT"/>
    <property type="match status" value="1"/>
</dbReference>
<keyword evidence="2" id="KW-0813">Transport</keyword>
<dbReference type="InterPro" id="IPR001991">
    <property type="entry name" value="Na-dicarboxylate_symporter"/>
</dbReference>
<feature type="transmembrane region" description="Helical" evidence="6">
    <location>
        <begin position="202"/>
        <end position="229"/>
    </location>
</feature>
<feature type="transmembrane region" description="Helical" evidence="6">
    <location>
        <begin position="313"/>
        <end position="337"/>
    </location>
</feature>
<dbReference type="GO" id="GO:0005295">
    <property type="term" value="F:neutral L-amino acid:sodium symporter activity"/>
    <property type="evidence" value="ECO:0007669"/>
    <property type="project" value="TreeGrafter"/>
</dbReference>
<keyword evidence="5 6" id="KW-0472">Membrane</keyword>
<feature type="transmembrane region" description="Helical" evidence="6">
    <location>
        <begin position="132"/>
        <end position="151"/>
    </location>
</feature>
<dbReference type="InterPro" id="IPR036458">
    <property type="entry name" value="Na:dicarbo_symporter_sf"/>
</dbReference>
<feature type="transmembrane region" description="Helical" evidence="6">
    <location>
        <begin position="12"/>
        <end position="31"/>
    </location>
</feature>
<keyword evidence="8" id="KW-1185">Reference proteome</keyword>
<evidence type="ECO:0000256" key="2">
    <source>
        <dbReference type="ARBA" id="ARBA00022448"/>
    </source>
</evidence>
<dbReference type="HOGENOM" id="CLU_035303_0_0_11"/>
<dbReference type="GO" id="GO:0032329">
    <property type="term" value="P:serine transport"/>
    <property type="evidence" value="ECO:0007669"/>
    <property type="project" value="TreeGrafter"/>
</dbReference>
<reference evidence="7 8" key="1">
    <citation type="submission" date="2012-05" db="EMBL/GenBank/DDBJ databases">
        <authorList>
            <person name="Weinstock G."/>
            <person name="Sodergren E."/>
            <person name="Lobos E.A."/>
            <person name="Fulton L."/>
            <person name="Fulton R."/>
            <person name="Courtney L."/>
            <person name="Fronick C."/>
            <person name="O'Laughlin M."/>
            <person name="Godfrey J."/>
            <person name="Wilson R.M."/>
            <person name="Miner T."/>
            <person name="Farmer C."/>
            <person name="Delehaunty K."/>
            <person name="Cordes M."/>
            <person name="Minx P."/>
            <person name="Tomlinson C."/>
            <person name="Chen J."/>
            <person name="Wollam A."/>
            <person name="Pepin K.H."/>
            <person name="Bhonagiri V."/>
            <person name="Zhang X."/>
            <person name="Suruliraj S."/>
            <person name="Warren W."/>
            <person name="Mitreva M."/>
            <person name="Mardis E.R."/>
            <person name="Wilson R.K."/>
        </authorList>
    </citation>
    <scope>NUCLEOTIDE SEQUENCE [LARGE SCALE GENOMIC DNA]</scope>
    <source>
        <strain evidence="7 8">F0235</strain>
    </source>
</reference>
<feature type="transmembrane region" description="Helical" evidence="6">
    <location>
        <begin position="241"/>
        <end position="261"/>
    </location>
</feature>
<proteinExistence type="predicted"/>
<organism evidence="7 8">
    <name type="scientific">Corynebacterium durum F0235</name>
    <dbReference type="NCBI Taxonomy" id="1035195"/>
    <lineage>
        <taxon>Bacteria</taxon>
        <taxon>Bacillati</taxon>
        <taxon>Actinomycetota</taxon>
        <taxon>Actinomycetes</taxon>
        <taxon>Mycobacteriales</taxon>
        <taxon>Corynebacteriaceae</taxon>
        <taxon>Corynebacterium</taxon>
    </lineage>
</organism>
<accession>L1MBE3</accession>
<evidence type="ECO:0000313" key="8">
    <source>
        <dbReference type="Proteomes" id="UP000010445"/>
    </source>
</evidence>
<dbReference type="Gene3D" id="1.10.3860.10">
    <property type="entry name" value="Sodium:dicarboxylate symporter"/>
    <property type="match status" value="1"/>
</dbReference>
<dbReference type="STRING" id="1035195.HMPREF9997_02257"/>
<feature type="transmembrane region" description="Helical" evidence="6">
    <location>
        <begin position="73"/>
        <end position="94"/>
    </location>
</feature>
<feature type="transmembrane region" description="Helical" evidence="6">
    <location>
        <begin position="171"/>
        <end position="190"/>
    </location>
</feature>
<dbReference type="PANTHER" id="PTHR42865">
    <property type="entry name" value="PROTON/GLUTAMATE-ASPARTATE SYMPORTER"/>
    <property type="match status" value="1"/>
</dbReference>
<dbReference type="AlphaFoldDB" id="L1MBE3"/>
<evidence type="ECO:0000256" key="4">
    <source>
        <dbReference type="ARBA" id="ARBA00022989"/>
    </source>
</evidence>
<keyword evidence="4 6" id="KW-1133">Transmembrane helix</keyword>